<evidence type="ECO:0000256" key="1">
    <source>
        <dbReference type="SAM" id="MobiDB-lite"/>
    </source>
</evidence>
<protein>
    <submittedName>
        <fullName evidence="2">Uncharacterized protein</fullName>
    </submittedName>
</protein>
<evidence type="ECO:0000313" key="2">
    <source>
        <dbReference type="EMBL" id="KAK9882478.1"/>
    </source>
</evidence>
<dbReference type="EMBL" id="JARQZJ010000077">
    <property type="protein sequence ID" value="KAK9882478.1"/>
    <property type="molecule type" value="Genomic_DNA"/>
</dbReference>
<feature type="region of interest" description="Disordered" evidence="1">
    <location>
        <begin position="79"/>
        <end position="99"/>
    </location>
</feature>
<reference evidence="2 3" key="1">
    <citation type="submission" date="2023-03" db="EMBL/GenBank/DDBJ databases">
        <title>Genome insight into feeding habits of ladybird beetles.</title>
        <authorList>
            <person name="Li H.-S."/>
            <person name="Huang Y.-H."/>
            <person name="Pang H."/>
        </authorList>
    </citation>
    <scope>NUCLEOTIDE SEQUENCE [LARGE SCALE GENOMIC DNA]</scope>
    <source>
        <strain evidence="2">SYSU_2023b</strain>
        <tissue evidence="2">Whole body</tissue>
    </source>
</reference>
<sequence>AKMPRNRVRKTSIGLHTAEQMSNALKLISDGQKIRAVARSTDISFSCSIKPPTIPDPTATASGSSSINFKKAFLSPFQFRGLPKASPRKSGRAPRRRGK</sequence>
<feature type="non-terminal residue" evidence="2">
    <location>
        <position position="1"/>
    </location>
</feature>
<feature type="compositionally biased region" description="Basic residues" evidence="1">
    <location>
        <begin position="86"/>
        <end position="99"/>
    </location>
</feature>
<gene>
    <name evidence="2" type="ORF">WA026_021819</name>
</gene>
<accession>A0AAW1UMR2</accession>
<name>A0AAW1UMR2_9CUCU</name>
<keyword evidence="3" id="KW-1185">Reference proteome</keyword>
<proteinExistence type="predicted"/>
<dbReference type="AlphaFoldDB" id="A0AAW1UMR2"/>
<dbReference type="Proteomes" id="UP001431783">
    <property type="component" value="Unassembled WGS sequence"/>
</dbReference>
<evidence type="ECO:0000313" key="3">
    <source>
        <dbReference type="Proteomes" id="UP001431783"/>
    </source>
</evidence>
<organism evidence="2 3">
    <name type="scientific">Henosepilachna vigintioctopunctata</name>
    <dbReference type="NCBI Taxonomy" id="420089"/>
    <lineage>
        <taxon>Eukaryota</taxon>
        <taxon>Metazoa</taxon>
        <taxon>Ecdysozoa</taxon>
        <taxon>Arthropoda</taxon>
        <taxon>Hexapoda</taxon>
        <taxon>Insecta</taxon>
        <taxon>Pterygota</taxon>
        <taxon>Neoptera</taxon>
        <taxon>Endopterygota</taxon>
        <taxon>Coleoptera</taxon>
        <taxon>Polyphaga</taxon>
        <taxon>Cucujiformia</taxon>
        <taxon>Coccinelloidea</taxon>
        <taxon>Coccinellidae</taxon>
        <taxon>Epilachninae</taxon>
        <taxon>Epilachnini</taxon>
        <taxon>Henosepilachna</taxon>
    </lineage>
</organism>
<comment type="caution">
    <text evidence="2">The sequence shown here is derived from an EMBL/GenBank/DDBJ whole genome shotgun (WGS) entry which is preliminary data.</text>
</comment>